<comment type="similarity">
    <text evidence="1">Belongs to the FGGY kinase family.</text>
</comment>
<dbReference type="Pfam" id="PF00370">
    <property type="entry name" value="FGGY_N"/>
    <property type="match status" value="1"/>
</dbReference>
<dbReference type="Gene3D" id="3.30.420.40">
    <property type="match status" value="2"/>
</dbReference>
<dbReference type="GO" id="GO:0005739">
    <property type="term" value="C:mitochondrion"/>
    <property type="evidence" value="ECO:0007669"/>
    <property type="project" value="TreeGrafter"/>
</dbReference>
<evidence type="ECO:0000256" key="2">
    <source>
        <dbReference type="ARBA" id="ARBA00022679"/>
    </source>
</evidence>
<dbReference type="InterPro" id="IPR018484">
    <property type="entry name" value="FGGY_N"/>
</dbReference>
<evidence type="ECO:0000259" key="4">
    <source>
        <dbReference type="Pfam" id="PF00370"/>
    </source>
</evidence>
<dbReference type="EMBL" id="GEEE01008637">
    <property type="protein sequence ID" value="JAP54588.1"/>
    <property type="molecule type" value="Transcribed_RNA"/>
</dbReference>
<dbReference type="GO" id="GO:0006071">
    <property type="term" value="P:glycerol metabolic process"/>
    <property type="evidence" value="ECO:0007669"/>
    <property type="project" value="TreeGrafter"/>
</dbReference>
<evidence type="ECO:0000259" key="5">
    <source>
        <dbReference type="Pfam" id="PF02782"/>
    </source>
</evidence>
<feature type="domain" description="Carbohydrate kinase FGGY C-terminal" evidence="5">
    <location>
        <begin position="282"/>
        <end position="528"/>
    </location>
</feature>
<keyword evidence="2" id="KW-0808">Transferase</keyword>
<protein>
    <submittedName>
        <fullName evidence="6">Putative glycerol kinase 5</fullName>
    </submittedName>
</protein>
<reference evidence="6" key="1">
    <citation type="submission" date="2016-01" db="EMBL/GenBank/DDBJ databases">
        <title>Reference transcriptome for the parasite Schistocephalus solidus: insights into the molecular evolution of parasitism.</title>
        <authorList>
            <person name="Hebert F.O."/>
            <person name="Grambauer S."/>
            <person name="Barber I."/>
            <person name="Landry C.R."/>
            <person name="Aubin-Horth N."/>
        </authorList>
    </citation>
    <scope>NUCLEOTIDE SEQUENCE</scope>
</reference>
<dbReference type="PANTHER" id="PTHR10196:SF68">
    <property type="entry name" value="GLYCEROL KINASE 5-RELATED"/>
    <property type="match status" value="1"/>
</dbReference>
<organism evidence="6">
    <name type="scientific">Schistocephalus solidus</name>
    <name type="common">Tapeworm</name>
    <dbReference type="NCBI Taxonomy" id="70667"/>
    <lineage>
        <taxon>Eukaryota</taxon>
        <taxon>Metazoa</taxon>
        <taxon>Spiralia</taxon>
        <taxon>Lophotrochozoa</taxon>
        <taxon>Platyhelminthes</taxon>
        <taxon>Cestoda</taxon>
        <taxon>Eucestoda</taxon>
        <taxon>Diphyllobothriidea</taxon>
        <taxon>Diphyllobothriidae</taxon>
        <taxon>Schistocephalus</taxon>
    </lineage>
</organism>
<keyword evidence="3 6" id="KW-0418">Kinase</keyword>
<dbReference type="SUPFAM" id="SSF53067">
    <property type="entry name" value="Actin-like ATPase domain"/>
    <property type="match status" value="2"/>
</dbReference>
<dbReference type="GO" id="GO:0006641">
    <property type="term" value="P:triglyceride metabolic process"/>
    <property type="evidence" value="ECO:0007669"/>
    <property type="project" value="TreeGrafter"/>
</dbReference>
<sequence length="624" mass="68196">MPSKEDLILSIDFGSTHACARLYTKELVNVSEALYHGEAPLDPEAYWRILCELTENVLRLDKKLASAVRCLGLSVQRNSFLLWDRATSEPVTEMSCWYDTSASAFAAALNQSRFVESINKSGRILYKALPTTKFKIISNYSLTGIFACTRLAHLFAENPELERRCLKGEFIFGCLETWLLWRLTGGRAWCTDVSCTSASGMFDPCTLKWSHLILNFLKVSQRILPSICPTSCNFGIVRCGPLARDAKARQLGVPPVYVTALIGDSQAAMLGEGCLDKGDTKLTLGTGSFLNCNLGSKTIPPPKGFYPVVGWALSVRDRDSNITCETSPDTKLSNVTYLLEGFNSEGGRTLSRLQRLGLFQNFDDLDDLLSAASTRHRKSSNTTVYVPSSLGLKNYRKSKKSERPEVEALEARLLFVNTNSLLTQGGVFVGLPASLLSAPRPASSLSAEESGAILLAVFNALTMASRLMVSKCRGRDFANKLPVLRVNGNLSRSAWLMQRLADTLDVPVERSPLSETCCLGAAVAAGVGAGFWQDYSEALPALHTQKALKEADLSASGIPFKTRFEPNPAIVYPQEQAYCRWLRTCNKILLSQASFTSAEPSDCTNADLSSVPGVAFDVLAKHLA</sequence>
<accession>A0A0X3PST8</accession>
<dbReference type="AlphaFoldDB" id="A0A0X3PST8"/>
<evidence type="ECO:0000313" key="6">
    <source>
        <dbReference type="EMBL" id="JAP54588.1"/>
    </source>
</evidence>
<evidence type="ECO:0000256" key="1">
    <source>
        <dbReference type="ARBA" id="ARBA00009156"/>
    </source>
</evidence>
<dbReference type="GO" id="GO:0046167">
    <property type="term" value="P:glycerol-3-phosphate biosynthetic process"/>
    <property type="evidence" value="ECO:0007669"/>
    <property type="project" value="TreeGrafter"/>
</dbReference>
<gene>
    <name evidence="6" type="primary">GLPK5</name>
    <name evidence="6" type="ORF">TR151267</name>
</gene>
<dbReference type="Pfam" id="PF02782">
    <property type="entry name" value="FGGY_C"/>
    <property type="match status" value="1"/>
</dbReference>
<dbReference type="GO" id="GO:0016301">
    <property type="term" value="F:kinase activity"/>
    <property type="evidence" value="ECO:0007669"/>
    <property type="project" value="UniProtKB-KW"/>
</dbReference>
<dbReference type="PANTHER" id="PTHR10196">
    <property type="entry name" value="SUGAR KINASE"/>
    <property type="match status" value="1"/>
</dbReference>
<dbReference type="InterPro" id="IPR043129">
    <property type="entry name" value="ATPase_NBD"/>
</dbReference>
<feature type="domain" description="Carbohydrate kinase FGGY N-terminal" evidence="4">
    <location>
        <begin position="38"/>
        <end position="271"/>
    </location>
</feature>
<name>A0A0X3PST8_SCHSO</name>
<proteinExistence type="inferred from homology"/>
<dbReference type="InterPro" id="IPR018485">
    <property type="entry name" value="FGGY_C"/>
</dbReference>
<evidence type="ECO:0000256" key="3">
    <source>
        <dbReference type="ARBA" id="ARBA00022777"/>
    </source>
</evidence>